<dbReference type="InterPro" id="IPR049326">
    <property type="entry name" value="Rhodopsin_dom_fungi"/>
</dbReference>
<feature type="compositionally biased region" description="Basic and acidic residues" evidence="6">
    <location>
        <begin position="419"/>
        <end position="441"/>
    </location>
</feature>
<evidence type="ECO:0000256" key="7">
    <source>
        <dbReference type="SAM" id="Phobius"/>
    </source>
</evidence>
<feature type="compositionally biased region" description="Low complexity" evidence="6">
    <location>
        <begin position="480"/>
        <end position="489"/>
    </location>
</feature>
<reference evidence="9 10" key="1">
    <citation type="journal article" date="2019" name="Mol. Biol. Evol.">
        <title>Blast fungal genomes show frequent chromosomal changes, gene gains and losses, and effector gene turnover.</title>
        <authorList>
            <person name="Gomez Luciano L.B."/>
            <person name="Jason Tsai I."/>
            <person name="Chuma I."/>
            <person name="Tosa Y."/>
            <person name="Chen Y.H."/>
            <person name="Li J.Y."/>
            <person name="Li M.Y."/>
            <person name="Jade Lu M.Y."/>
            <person name="Nakayashiki H."/>
            <person name="Li W.H."/>
        </authorList>
    </citation>
    <scope>NUCLEOTIDE SEQUENCE [LARGE SCALE GENOMIC DNA]</scope>
    <source>
        <strain evidence="9">MZ5-1-6</strain>
    </source>
</reference>
<dbReference type="PANTHER" id="PTHR33048">
    <property type="entry name" value="PTH11-LIKE INTEGRAL MEMBRANE PROTEIN (AFU_ORTHOLOGUE AFUA_5G11245)"/>
    <property type="match status" value="1"/>
</dbReference>
<keyword evidence="3 7" id="KW-1133">Transmembrane helix</keyword>
<name>A0A4P7N4I7_PYROR</name>
<feature type="compositionally biased region" description="Low complexity" evidence="6">
    <location>
        <begin position="456"/>
        <end position="470"/>
    </location>
</feature>
<proteinExistence type="inferred from homology"/>
<comment type="similarity">
    <text evidence="5">Belongs to the SAT4 family.</text>
</comment>
<feature type="transmembrane region" description="Helical" evidence="7">
    <location>
        <begin position="17"/>
        <end position="37"/>
    </location>
</feature>
<dbReference type="GO" id="GO:0016020">
    <property type="term" value="C:membrane"/>
    <property type="evidence" value="ECO:0007669"/>
    <property type="project" value="UniProtKB-SubCell"/>
</dbReference>
<feature type="transmembrane region" description="Helical" evidence="7">
    <location>
        <begin position="94"/>
        <end position="121"/>
    </location>
</feature>
<keyword evidence="4 7" id="KW-0472">Membrane</keyword>
<evidence type="ECO:0000256" key="6">
    <source>
        <dbReference type="SAM" id="MobiDB-lite"/>
    </source>
</evidence>
<feature type="transmembrane region" description="Helical" evidence="7">
    <location>
        <begin position="49"/>
        <end position="74"/>
    </location>
</feature>
<sequence>MDPHPPEYYAEDRGPKLIAISCAFAVVTTVVVLLQFYAKRYSAPRFDTYDFFLIGGYVLNLGACAMAIASTHLGGIGRHIESVERDTPWQVSGWAISIFAFEIGYFTSVAFPKIAIICLYLRIFNWTGPKRYFALALIFLNAALATSLAIVACFQCRPLAFWWDKSIEGGSCIDIQTFYHAQALPGLLLDLGVIALPLQSIWRMNLPFFRKVALGMIFVIGSFGIVAAIVRTTVFFSTEALDDRTMASVDLEGWSIIETSMYIVAVCMPRMPPLRPLVSEIVPNRLRVICRRTTARVSAVLSHGSKAMSTVSRRTARSFPWTSKRGPPSSSVVTSSAADDARTGSSSPPGGLAPPPPLLLLRDAAGREVPAESGEKKRWRDRLAQRHHQTWIDGEDHIEAEAVGGPYRRKSLPAIGSLEKVDSAHQQLQEREKDKEKESKEAAGQVGMQQQQLFTPRESGSSRLPRSPRSAIFVTCGEPSTSTSSGTSGFKDAEETISVSAESEPEVMSRPGTGGSGSSSIMEERSAT</sequence>
<feature type="domain" description="Rhodopsin" evidence="8">
    <location>
        <begin position="36"/>
        <end position="274"/>
    </location>
</feature>
<feature type="transmembrane region" description="Helical" evidence="7">
    <location>
        <begin position="214"/>
        <end position="236"/>
    </location>
</feature>
<evidence type="ECO:0000313" key="10">
    <source>
        <dbReference type="Proteomes" id="UP000294847"/>
    </source>
</evidence>
<feature type="transmembrane region" description="Helical" evidence="7">
    <location>
        <begin position="183"/>
        <end position="202"/>
    </location>
</feature>
<evidence type="ECO:0000313" key="9">
    <source>
        <dbReference type="EMBL" id="QBZ54860.1"/>
    </source>
</evidence>
<dbReference type="InterPro" id="IPR052337">
    <property type="entry name" value="SAT4-like"/>
</dbReference>
<feature type="region of interest" description="Disordered" evidence="6">
    <location>
        <begin position="311"/>
        <end position="359"/>
    </location>
</feature>
<feature type="compositionally biased region" description="Low complexity" evidence="6">
    <location>
        <begin position="329"/>
        <end position="350"/>
    </location>
</feature>
<dbReference type="AlphaFoldDB" id="A0A4P7N4I7"/>
<evidence type="ECO:0000256" key="4">
    <source>
        <dbReference type="ARBA" id="ARBA00023136"/>
    </source>
</evidence>
<protein>
    <recommendedName>
        <fullName evidence="8">Rhodopsin domain-containing protein</fullName>
    </recommendedName>
</protein>
<evidence type="ECO:0000256" key="3">
    <source>
        <dbReference type="ARBA" id="ARBA00022989"/>
    </source>
</evidence>
<dbReference type="PANTHER" id="PTHR33048:SF47">
    <property type="entry name" value="INTEGRAL MEMBRANE PROTEIN-RELATED"/>
    <property type="match status" value="1"/>
</dbReference>
<gene>
    <name evidence="9" type="ORF">PoMZ_10570</name>
</gene>
<evidence type="ECO:0000259" key="8">
    <source>
        <dbReference type="Pfam" id="PF20684"/>
    </source>
</evidence>
<comment type="subcellular location">
    <subcellularLocation>
        <location evidence="1">Membrane</location>
        <topology evidence="1">Multi-pass membrane protein</topology>
    </subcellularLocation>
</comment>
<feature type="transmembrane region" description="Helical" evidence="7">
    <location>
        <begin position="133"/>
        <end position="163"/>
    </location>
</feature>
<evidence type="ECO:0000256" key="1">
    <source>
        <dbReference type="ARBA" id="ARBA00004141"/>
    </source>
</evidence>
<dbReference type="EMBL" id="CP034204">
    <property type="protein sequence ID" value="QBZ54860.1"/>
    <property type="molecule type" value="Genomic_DNA"/>
</dbReference>
<evidence type="ECO:0000256" key="2">
    <source>
        <dbReference type="ARBA" id="ARBA00022692"/>
    </source>
</evidence>
<evidence type="ECO:0000256" key="5">
    <source>
        <dbReference type="ARBA" id="ARBA00038359"/>
    </source>
</evidence>
<dbReference type="Pfam" id="PF20684">
    <property type="entry name" value="Fung_rhodopsin"/>
    <property type="match status" value="1"/>
</dbReference>
<organism evidence="9 10">
    <name type="scientific">Pyricularia oryzae</name>
    <name type="common">Rice blast fungus</name>
    <name type="synonym">Magnaporthe oryzae</name>
    <dbReference type="NCBI Taxonomy" id="318829"/>
    <lineage>
        <taxon>Eukaryota</taxon>
        <taxon>Fungi</taxon>
        <taxon>Dikarya</taxon>
        <taxon>Ascomycota</taxon>
        <taxon>Pezizomycotina</taxon>
        <taxon>Sordariomycetes</taxon>
        <taxon>Sordariomycetidae</taxon>
        <taxon>Magnaporthales</taxon>
        <taxon>Pyriculariaceae</taxon>
        <taxon>Pyricularia</taxon>
    </lineage>
</organism>
<keyword evidence="2 7" id="KW-0812">Transmembrane</keyword>
<feature type="region of interest" description="Disordered" evidence="6">
    <location>
        <begin position="417"/>
        <end position="528"/>
    </location>
</feature>
<dbReference type="Proteomes" id="UP000294847">
    <property type="component" value="Chromosome 1"/>
</dbReference>
<accession>A0A4P7N4I7</accession>